<dbReference type="Pfam" id="PF13563">
    <property type="entry name" value="2_5_RNA_ligase2"/>
    <property type="match status" value="1"/>
</dbReference>
<protein>
    <recommendedName>
        <fullName evidence="3">2'-5' RNA ligase family protein</fullName>
    </recommendedName>
</protein>
<evidence type="ECO:0008006" key="3">
    <source>
        <dbReference type="Google" id="ProtNLM"/>
    </source>
</evidence>
<dbReference type="RefSeq" id="WP_229783730.1">
    <property type="nucleotide sequence ID" value="NZ_BMQN01000002.1"/>
</dbReference>
<dbReference type="EMBL" id="BMQN01000002">
    <property type="protein sequence ID" value="GGR88779.1"/>
    <property type="molecule type" value="Genomic_DNA"/>
</dbReference>
<evidence type="ECO:0000313" key="1">
    <source>
        <dbReference type="EMBL" id="GGR88779.1"/>
    </source>
</evidence>
<comment type="caution">
    <text evidence="1">The sequence shown here is derived from an EMBL/GenBank/DDBJ whole genome shotgun (WGS) entry which is preliminary data.</text>
</comment>
<dbReference type="Proteomes" id="UP000644548">
    <property type="component" value="Unassembled WGS sequence"/>
</dbReference>
<proteinExistence type="predicted"/>
<gene>
    <name evidence="1" type="ORF">GCM10008960_14760</name>
</gene>
<accession>A0ABQ2S1R1</accession>
<dbReference type="Gene3D" id="3.90.1140.10">
    <property type="entry name" value="Cyclic phosphodiesterase"/>
    <property type="match status" value="1"/>
</dbReference>
<keyword evidence="2" id="KW-1185">Reference proteome</keyword>
<name>A0ABQ2S1R1_9DEIO</name>
<dbReference type="SUPFAM" id="SSF55144">
    <property type="entry name" value="LigT-like"/>
    <property type="match status" value="1"/>
</dbReference>
<reference evidence="2" key="1">
    <citation type="journal article" date="2019" name="Int. J. Syst. Evol. Microbiol.">
        <title>The Global Catalogue of Microorganisms (GCM) 10K type strain sequencing project: providing services to taxonomists for standard genome sequencing and annotation.</title>
        <authorList>
            <consortium name="The Broad Institute Genomics Platform"/>
            <consortium name="The Broad Institute Genome Sequencing Center for Infectious Disease"/>
            <person name="Wu L."/>
            <person name="Ma J."/>
        </authorList>
    </citation>
    <scope>NUCLEOTIDE SEQUENCE [LARGE SCALE GENOMIC DNA]</scope>
    <source>
        <strain evidence="2">JCM 31405</strain>
    </source>
</reference>
<organism evidence="1 2">
    <name type="scientific">Deinococcus sedimenti</name>
    <dbReference type="NCBI Taxonomy" id="1867090"/>
    <lineage>
        <taxon>Bacteria</taxon>
        <taxon>Thermotogati</taxon>
        <taxon>Deinococcota</taxon>
        <taxon>Deinococci</taxon>
        <taxon>Deinococcales</taxon>
        <taxon>Deinococcaceae</taxon>
        <taxon>Deinococcus</taxon>
    </lineage>
</organism>
<dbReference type="InterPro" id="IPR009097">
    <property type="entry name" value="Cyclic_Pdiesterase"/>
</dbReference>
<sequence>MLRWDDHPVSFFPSARPVSPSHLLALRPPPEIEARIVAFREARGVRDAAAVPHVTVKARSGLNDDLHWLDLIPAVAAATPPVPVELLAPRVFPNGSALHLPARSSAAVQLHLALLDALRPARRFGYEGPHMTPHLTLALGRRDVNLHALLDAARQAFPQPLTFTATDLVWMRKPGPGGAYQPVEGWTLGGTADP</sequence>
<evidence type="ECO:0000313" key="2">
    <source>
        <dbReference type="Proteomes" id="UP000644548"/>
    </source>
</evidence>